<sequence length="250" mass="28472">MSLPPFSYPTSARNVENPIPLLIKQGENVVDFQRNRHDPPKDANAFSLETATNVDPGPYFPLVNTTNASHSGFATPAPKGSKLCYWREFGSQYGSGPSLAPIFTHYSGLYFVPNAFHFVVEINSWKQIDEQDNTIWYHLVGRIWVLNVARKPVCTRDENGLDAELMTVLGFKWPILNGVEDVVPSFEWKHIAAILRHGVKVSFKPDGSRWSDEERDFEILMHNRNMLRQFGYNGWPRIVGGKFVDSFSRI</sequence>
<proteinExistence type="predicted"/>
<reference evidence="1 2" key="1">
    <citation type="submission" date="2016-03" db="EMBL/GenBank/DDBJ databases">
        <authorList>
            <person name="Ploux O."/>
        </authorList>
    </citation>
    <scope>NUCLEOTIDE SEQUENCE [LARGE SCALE GENOMIC DNA]</scope>
    <source>
        <strain evidence="1 2">UAMH 11012</strain>
    </source>
</reference>
<evidence type="ECO:0000313" key="2">
    <source>
        <dbReference type="Proteomes" id="UP000184330"/>
    </source>
</evidence>
<dbReference type="Proteomes" id="UP000184330">
    <property type="component" value="Unassembled WGS sequence"/>
</dbReference>
<evidence type="ECO:0000313" key="1">
    <source>
        <dbReference type="EMBL" id="CZR63128.1"/>
    </source>
</evidence>
<dbReference type="EMBL" id="FJOG01000022">
    <property type="protein sequence ID" value="CZR63128.1"/>
    <property type="molecule type" value="Genomic_DNA"/>
</dbReference>
<gene>
    <name evidence="1" type="ORF">PAC_13025</name>
</gene>
<organism evidence="1 2">
    <name type="scientific">Phialocephala subalpina</name>
    <dbReference type="NCBI Taxonomy" id="576137"/>
    <lineage>
        <taxon>Eukaryota</taxon>
        <taxon>Fungi</taxon>
        <taxon>Dikarya</taxon>
        <taxon>Ascomycota</taxon>
        <taxon>Pezizomycotina</taxon>
        <taxon>Leotiomycetes</taxon>
        <taxon>Helotiales</taxon>
        <taxon>Mollisiaceae</taxon>
        <taxon>Phialocephala</taxon>
        <taxon>Phialocephala fortinii species complex</taxon>
    </lineage>
</organism>
<accession>A0A1L7XDN9</accession>
<name>A0A1L7XDN9_9HELO</name>
<dbReference type="AlphaFoldDB" id="A0A1L7XDN9"/>
<protein>
    <submittedName>
        <fullName evidence="1">Uncharacterized protein</fullName>
    </submittedName>
</protein>
<keyword evidence="2" id="KW-1185">Reference proteome</keyword>